<organism evidence="1 2">
    <name type="scientific">Linderina macrospora</name>
    <dbReference type="NCBI Taxonomy" id="4868"/>
    <lineage>
        <taxon>Eukaryota</taxon>
        <taxon>Fungi</taxon>
        <taxon>Fungi incertae sedis</taxon>
        <taxon>Zoopagomycota</taxon>
        <taxon>Kickxellomycotina</taxon>
        <taxon>Kickxellomycetes</taxon>
        <taxon>Kickxellales</taxon>
        <taxon>Kickxellaceae</taxon>
        <taxon>Linderina</taxon>
    </lineage>
</organism>
<feature type="non-terminal residue" evidence="1">
    <location>
        <position position="1"/>
    </location>
</feature>
<protein>
    <submittedName>
        <fullName evidence="1">Uncharacterized protein</fullName>
    </submittedName>
</protein>
<evidence type="ECO:0000313" key="2">
    <source>
        <dbReference type="Proteomes" id="UP001150603"/>
    </source>
</evidence>
<dbReference type="EMBL" id="JANBPW010002679">
    <property type="protein sequence ID" value="KAJ1939981.1"/>
    <property type="molecule type" value="Genomic_DNA"/>
</dbReference>
<gene>
    <name evidence="1" type="ORF">FBU59_003948</name>
</gene>
<sequence>QVYQFQPNSKSETKLFKNLAVILNDRTALEAFLTDPNSNSYRAGLVSLAQAIKAYAWKDRYDQQLMSDFQIVANRLRELLVW</sequence>
<reference evidence="1" key="1">
    <citation type="submission" date="2022-07" db="EMBL/GenBank/DDBJ databases">
        <title>Phylogenomic reconstructions and comparative analyses of Kickxellomycotina fungi.</title>
        <authorList>
            <person name="Reynolds N.K."/>
            <person name="Stajich J.E."/>
            <person name="Barry K."/>
            <person name="Grigoriev I.V."/>
            <person name="Crous P."/>
            <person name="Smith M.E."/>
        </authorList>
    </citation>
    <scope>NUCLEOTIDE SEQUENCE</scope>
    <source>
        <strain evidence="1">NRRL 5244</strain>
    </source>
</reference>
<dbReference type="Proteomes" id="UP001150603">
    <property type="component" value="Unassembled WGS sequence"/>
</dbReference>
<accession>A0ACC1J6Z9</accession>
<comment type="caution">
    <text evidence="1">The sequence shown here is derived from an EMBL/GenBank/DDBJ whole genome shotgun (WGS) entry which is preliminary data.</text>
</comment>
<name>A0ACC1J6Z9_9FUNG</name>
<proteinExistence type="predicted"/>
<evidence type="ECO:0000313" key="1">
    <source>
        <dbReference type="EMBL" id="KAJ1939981.1"/>
    </source>
</evidence>
<keyword evidence="2" id="KW-1185">Reference proteome</keyword>